<protein>
    <recommendedName>
        <fullName evidence="4">4-alpha-glucanotransferase</fullName>
        <ecNumber evidence="3">2.4.1.25</ecNumber>
    </recommendedName>
    <alternativeName>
        <fullName evidence="8">Amylomaltase</fullName>
    </alternativeName>
    <alternativeName>
        <fullName evidence="9">Disproportionating enzyme</fullName>
    </alternativeName>
</protein>
<dbReference type="GO" id="GO:0004134">
    <property type="term" value="F:4-alpha-glucanotransferase activity"/>
    <property type="evidence" value="ECO:0007669"/>
    <property type="project" value="UniProtKB-EC"/>
</dbReference>
<dbReference type="SUPFAM" id="SSF51445">
    <property type="entry name" value="(Trans)glycosidases"/>
    <property type="match status" value="1"/>
</dbReference>
<feature type="non-terminal residue" evidence="10">
    <location>
        <position position="1"/>
    </location>
</feature>
<proteinExistence type="inferred from homology"/>
<keyword evidence="6 10" id="KW-0808">Transferase</keyword>
<evidence type="ECO:0000256" key="3">
    <source>
        <dbReference type="ARBA" id="ARBA00012560"/>
    </source>
</evidence>
<evidence type="ECO:0000256" key="5">
    <source>
        <dbReference type="ARBA" id="ARBA00022676"/>
    </source>
</evidence>
<accession>A0A9E2NMA5</accession>
<dbReference type="GO" id="GO:0005975">
    <property type="term" value="P:carbohydrate metabolic process"/>
    <property type="evidence" value="ECO:0007669"/>
    <property type="project" value="InterPro"/>
</dbReference>
<dbReference type="Pfam" id="PF02446">
    <property type="entry name" value="Glyco_hydro_77"/>
    <property type="match status" value="1"/>
</dbReference>
<gene>
    <name evidence="10" type="ORF">H9872_10220</name>
</gene>
<dbReference type="InterPro" id="IPR003385">
    <property type="entry name" value="Glyco_hydro_77"/>
</dbReference>
<sequence>MSIMQFAFDIKGDSEYLPHNCARESVAYIGTHDNETIVGWMEDPNNVKQLAFAKRYLRLTKKEGYHWGFIRGLWASPARLAIAQMQDVLGLDNHARMNIPSTVGDNWNWRMKNDAINEGIIRKLKRLTNIYGRKG</sequence>
<organism evidence="10 11">
    <name type="scientific">Candidatus Cellulosilyticum pullistercoris</name>
    <dbReference type="NCBI Taxonomy" id="2838521"/>
    <lineage>
        <taxon>Bacteria</taxon>
        <taxon>Bacillati</taxon>
        <taxon>Bacillota</taxon>
        <taxon>Clostridia</taxon>
        <taxon>Lachnospirales</taxon>
        <taxon>Cellulosilyticaceae</taxon>
        <taxon>Cellulosilyticum</taxon>
    </lineage>
</organism>
<evidence type="ECO:0000256" key="2">
    <source>
        <dbReference type="ARBA" id="ARBA00005684"/>
    </source>
</evidence>
<evidence type="ECO:0000256" key="4">
    <source>
        <dbReference type="ARBA" id="ARBA00020295"/>
    </source>
</evidence>
<dbReference type="Gene3D" id="3.20.20.80">
    <property type="entry name" value="Glycosidases"/>
    <property type="match status" value="1"/>
</dbReference>
<dbReference type="InterPro" id="IPR017853">
    <property type="entry name" value="GH"/>
</dbReference>
<dbReference type="EC" id="2.4.1.25" evidence="3"/>
<dbReference type="EMBL" id="JAHLFQ010000241">
    <property type="protein sequence ID" value="MBU3805115.1"/>
    <property type="molecule type" value="Genomic_DNA"/>
</dbReference>
<dbReference type="AlphaFoldDB" id="A0A9E2NMA5"/>
<evidence type="ECO:0000313" key="10">
    <source>
        <dbReference type="EMBL" id="MBU3805115.1"/>
    </source>
</evidence>
<dbReference type="PANTHER" id="PTHR32438">
    <property type="entry name" value="4-ALPHA-GLUCANOTRANSFERASE DPE1, CHLOROPLASTIC/AMYLOPLASTIC"/>
    <property type="match status" value="1"/>
</dbReference>
<comment type="similarity">
    <text evidence="2">Belongs to the disproportionating enzyme family.</text>
</comment>
<evidence type="ECO:0000256" key="9">
    <source>
        <dbReference type="ARBA" id="ARBA00031501"/>
    </source>
</evidence>
<evidence type="ECO:0000313" key="11">
    <source>
        <dbReference type="Proteomes" id="UP000824229"/>
    </source>
</evidence>
<keyword evidence="7" id="KW-0119">Carbohydrate metabolism</keyword>
<comment type="catalytic activity">
    <reaction evidence="1">
        <text>Transfers a segment of a (1-&gt;4)-alpha-D-glucan to a new position in an acceptor, which may be glucose or a (1-&gt;4)-alpha-D-glucan.</text>
        <dbReference type="EC" id="2.4.1.25"/>
    </reaction>
</comment>
<evidence type="ECO:0000256" key="8">
    <source>
        <dbReference type="ARBA" id="ARBA00031423"/>
    </source>
</evidence>
<name>A0A9E2NMA5_9FIRM</name>
<comment type="caution">
    <text evidence="10">The sequence shown here is derived from an EMBL/GenBank/DDBJ whole genome shotgun (WGS) entry which is preliminary data.</text>
</comment>
<dbReference type="Proteomes" id="UP000824229">
    <property type="component" value="Unassembled WGS sequence"/>
</dbReference>
<evidence type="ECO:0000256" key="6">
    <source>
        <dbReference type="ARBA" id="ARBA00022679"/>
    </source>
</evidence>
<evidence type="ECO:0000256" key="1">
    <source>
        <dbReference type="ARBA" id="ARBA00000439"/>
    </source>
</evidence>
<dbReference type="PANTHER" id="PTHR32438:SF5">
    <property type="entry name" value="4-ALPHA-GLUCANOTRANSFERASE DPE1, CHLOROPLASTIC_AMYLOPLASTIC"/>
    <property type="match status" value="1"/>
</dbReference>
<reference evidence="10" key="2">
    <citation type="submission" date="2021-04" db="EMBL/GenBank/DDBJ databases">
        <authorList>
            <person name="Gilroy R."/>
        </authorList>
    </citation>
    <scope>NUCLEOTIDE SEQUENCE</scope>
    <source>
        <strain evidence="10">B5-657</strain>
    </source>
</reference>
<keyword evidence="5 10" id="KW-0328">Glycosyltransferase</keyword>
<evidence type="ECO:0000256" key="7">
    <source>
        <dbReference type="ARBA" id="ARBA00023277"/>
    </source>
</evidence>
<reference evidence="10" key="1">
    <citation type="journal article" date="2021" name="PeerJ">
        <title>Extensive microbial diversity within the chicken gut microbiome revealed by metagenomics and culture.</title>
        <authorList>
            <person name="Gilroy R."/>
            <person name="Ravi A."/>
            <person name="Getino M."/>
            <person name="Pursley I."/>
            <person name="Horton D.L."/>
            <person name="Alikhan N.F."/>
            <person name="Baker D."/>
            <person name="Gharbi K."/>
            <person name="Hall N."/>
            <person name="Watson M."/>
            <person name="Adriaenssens E.M."/>
            <person name="Foster-Nyarko E."/>
            <person name="Jarju S."/>
            <person name="Secka A."/>
            <person name="Antonio M."/>
            <person name="Oren A."/>
            <person name="Chaudhuri R.R."/>
            <person name="La Ragione R."/>
            <person name="Hildebrand F."/>
            <person name="Pallen M.J."/>
        </authorList>
    </citation>
    <scope>NUCLEOTIDE SEQUENCE</scope>
    <source>
        <strain evidence="10">B5-657</strain>
    </source>
</reference>